<feature type="region of interest" description="Disordered" evidence="1">
    <location>
        <begin position="39"/>
        <end position="89"/>
    </location>
</feature>
<protein>
    <submittedName>
        <fullName evidence="2">Uncharacterized protein</fullName>
    </submittedName>
</protein>
<name>A0AA96VF37_9EURY</name>
<gene>
    <name evidence="2" type="ORF">MsAm2_09870</name>
</gene>
<sequence length="1180" mass="126933">MKKNTKNILFIAIAAVLLILLFVSAYTFLHNDERLPIPASNSSSGSQSSVSHEAEGFENRNGTGNDSGSGNRSGFNAGNAGSDPVRVTPGGSGTVAQNVFVSGDFSPREWSFEKTVTIQATATKYPVQYIRWAAGDFTADTFPATPIASEYTGPFKVSGNGNITLYAQDTQGFKNVSVLTLEKIDNIAPTITSASLIPAAGIWGTQVKIETTVTDLESGVAAVKYAKGNFKAATFPVDTATDILLDGAGTGNFTVTANGKYTIYAKDNAGNEIVSIVSISNADAKKPAISGASLSADFNQKVVSFTVTDDLSGVSEVKYLQGTMSVSDFSILGDAATDKSGGNYEFTANANGKYTIYAKDNAGNEKIRVITVSGIDIKAPVIFIPMLSADFDQKTVSFTVTDDLSGVSEVKYLQGKKSVSDFSSSGSTATDKSGGDYEFTATTNGKYTIYAKDNVGNEKIRVITVSGIDKTAPAVSDLFMDQDPTPNKVLFKVTDSQSGVAVVKYLSGNHNVGDFSSISVLTESGGKYSFDIESGKNVYTIYTKDNVGNDRIRRINVNSIDTEAPVISEPAVSDVSAWKTVKTVSFTVTDNEEVALVQYAMGTFTKDAFDTTSGTELFRAGVSHDYSFDATANGVYTIFAQDATGNRVVKTVTVSMIDENIPQLGFSNTTVSGYSETLTVTISDPGESGVNTSASLWAKGTHTADDFESGSISGEWLPETLTFYRNGVYSFYAQDNAGRSAVETYQISSIHTGADSSSPLLIKNIEDIQRINDDMEEGNNAFYYRMENDIDFTSVANTWIPVGADGQTFAGVFDGNSKTIRGLISKADSDDGNIVKYQSLFGPTVGGTFKDLTLSYDSLSNNYYGNAFTTTPQTTSLDYCKVNNVWVFSPDKMANVIAEIEAQANQFDGNKNNKTTIAMHTLGYIRHVRYNGGNWDVMIEKPNASFTSYMAANSTKVHSIFSSGADIFVTDTYTKDGVIDFIHLDAPLNGIVSTKAPQKTVVFSITVYTTYEQDDLLGWAGDLQSYYNTAAGGTTDGIGKRNFGVFSQEDMYADLDAVNIGSMIMSINSSSSSKNVVNKNVSTAFAEYYSNPDRSEQKRFTLFVDNLDGRSSYATATFSGDIKTLDKATTYYTTNVTILGTAKWQIYPAGITDPNLLKLRKEFGTYIYTKAGRTVPAIYQ</sequence>
<dbReference type="Proteomes" id="UP001304970">
    <property type="component" value="Chromosome"/>
</dbReference>
<keyword evidence="3" id="KW-1185">Reference proteome</keyword>
<feature type="compositionally biased region" description="Polar residues" evidence="1">
    <location>
        <begin position="60"/>
        <end position="76"/>
    </location>
</feature>
<evidence type="ECO:0000313" key="3">
    <source>
        <dbReference type="Proteomes" id="UP001304970"/>
    </source>
</evidence>
<dbReference type="GeneID" id="89228405"/>
<evidence type="ECO:0000256" key="1">
    <source>
        <dbReference type="SAM" id="MobiDB-lite"/>
    </source>
</evidence>
<reference evidence="2 3" key="1">
    <citation type="submission" date="2023-07" db="EMBL/GenBank/DDBJ databases">
        <title>Closed genome sequence of Methanosarcinaceae archaeon Am2.</title>
        <authorList>
            <person name="Poehlein A."/>
            <person name="Protasov E."/>
            <person name="Platt K."/>
            <person name="Reeh H."/>
            <person name="Daniel R."/>
            <person name="Brune A."/>
        </authorList>
    </citation>
    <scope>NUCLEOTIDE SEQUENCE [LARGE SCALE GENOMIC DNA]</scope>
    <source>
        <strain evidence="2 3">Am2</strain>
    </source>
</reference>
<dbReference type="RefSeq" id="WP_338097174.1">
    <property type="nucleotide sequence ID" value="NZ_CP131061.1"/>
</dbReference>
<accession>A0AA96VF37</accession>
<evidence type="ECO:0000313" key="2">
    <source>
        <dbReference type="EMBL" id="WNY27196.1"/>
    </source>
</evidence>
<dbReference type="EMBL" id="CP131061">
    <property type="protein sequence ID" value="WNY27196.1"/>
    <property type="molecule type" value="Genomic_DNA"/>
</dbReference>
<dbReference type="AlphaFoldDB" id="A0AA96VF37"/>
<proteinExistence type="predicted"/>
<feature type="compositionally biased region" description="Low complexity" evidence="1">
    <location>
        <begin position="40"/>
        <end position="51"/>
    </location>
</feature>
<organism evidence="2 3">
    <name type="scientific">Methanolapillus ohkumae</name>
    <dbReference type="NCBI Taxonomy" id="3028298"/>
    <lineage>
        <taxon>Archaea</taxon>
        <taxon>Methanobacteriati</taxon>
        <taxon>Methanobacteriota</taxon>
        <taxon>Stenosarchaea group</taxon>
        <taxon>Methanomicrobia</taxon>
        <taxon>Methanosarcinales</taxon>
        <taxon>Methanosarcinaceae</taxon>
        <taxon>Methanolapillus</taxon>
    </lineage>
</organism>